<comment type="caution">
    <text evidence="6">The sequence shown here is derived from an EMBL/GenBank/DDBJ whole genome shotgun (WGS) entry which is preliminary data.</text>
</comment>
<keyword evidence="7" id="KW-1185">Reference proteome</keyword>
<keyword evidence="1 4" id="KW-0479">Metal-binding</keyword>
<accession>A0A8S9YFG6</accession>
<dbReference type="OrthoDB" id="10323616at2759"/>
<dbReference type="Gene3D" id="2.10.110.10">
    <property type="entry name" value="Cysteine Rich Protein"/>
    <property type="match status" value="1"/>
</dbReference>
<evidence type="ECO:0000256" key="1">
    <source>
        <dbReference type="ARBA" id="ARBA00022723"/>
    </source>
</evidence>
<dbReference type="Pfam" id="PF00412">
    <property type="entry name" value="LIM"/>
    <property type="match status" value="1"/>
</dbReference>
<sequence>MNGFRCETVVRQAFGWPEDDPFRRMKGNANPFMKKPLFRNYSLTANENRFREEHPTGYGNEVPPQCVITSECQMTEVPVVSSEQTSINSTSEFKQSLARNGHMDLTHADKNRPTETNNWKTNGSVVVVEQSSNVPKKNGNASSEALLGDRNCALCSEHILPNDGMYTPDGFYHKQCLVCGNCKENLKFVWIVNP</sequence>
<evidence type="ECO:0000256" key="3">
    <source>
        <dbReference type="ARBA" id="ARBA00023038"/>
    </source>
</evidence>
<reference evidence="6" key="1">
    <citation type="submission" date="2019-07" db="EMBL/GenBank/DDBJ databases">
        <title>Annotation for the trematode Paragonimus miyazaki's.</title>
        <authorList>
            <person name="Choi Y.-J."/>
        </authorList>
    </citation>
    <scope>NUCLEOTIDE SEQUENCE</scope>
    <source>
        <strain evidence="6">Japan</strain>
    </source>
</reference>
<evidence type="ECO:0000259" key="5">
    <source>
        <dbReference type="PROSITE" id="PS50023"/>
    </source>
</evidence>
<feature type="domain" description="LIM zinc-binding" evidence="5">
    <location>
        <begin position="150"/>
        <end position="194"/>
    </location>
</feature>
<dbReference type="CDD" id="cd08368">
    <property type="entry name" value="LIM"/>
    <property type="match status" value="1"/>
</dbReference>
<gene>
    <name evidence="6" type="ORF">EG68_04839</name>
</gene>
<organism evidence="6 7">
    <name type="scientific">Paragonimus skrjabini miyazakii</name>
    <dbReference type="NCBI Taxonomy" id="59628"/>
    <lineage>
        <taxon>Eukaryota</taxon>
        <taxon>Metazoa</taxon>
        <taxon>Spiralia</taxon>
        <taxon>Lophotrochozoa</taxon>
        <taxon>Platyhelminthes</taxon>
        <taxon>Trematoda</taxon>
        <taxon>Digenea</taxon>
        <taxon>Plagiorchiida</taxon>
        <taxon>Troglotremata</taxon>
        <taxon>Troglotrematidae</taxon>
        <taxon>Paragonimus</taxon>
    </lineage>
</organism>
<evidence type="ECO:0000313" key="6">
    <source>
        <dbReference type="EMBL" id="KAF7233187.1"/>
    </source>
</evidence>
<dbReference type="InterPro" id="IPR001781">
    <property type="entry name" value="Znf_LIM"/>
</dbReference>
<dbReference type="PROSITE" id="PS50023">
    <property type="entry name" value="LIM_DOMAIN_2"/>
    <property type="match status" value="1"/>
</dbReference>
<dbReference type="AlphaFoldDB" id="A0A8S9YFG6"/>
<keyword evidence="2 4" id="KW-0862">Zinc</keyword>
<keyword evidence="3 4" id="KW-0440">LIM domain</keyword>
<evidence type="ECO:0000256" key="4">
    <source>
        <dbReference type="PROSITE-ProRule" id="PRU00125"/>
    </source>
</evidence>
<protein>
    <recommendedName>
        <fullName evidence="5">LIM zinc-binding domain-containing protein</fullName>
    </recommendedName>
</protein>
<dbReference type="EMBL" id="JTDE01021250">
    <property type="protein sequence ID" value="KAF7233187.1"/>
    <property type="molecule type" value="Genomic_DNA"/>
</dbReference>
<evidence type="ECO:0000313" key="7">
    <source>
        <dbReference type="Proteomes" id="UP000822476"/>
    </source>
</evidence>
<dbReference type="Proteomes" id="UP000822476">
    <property type="component" value="Unassembled WGS sequence"/>
</dbReference>
<evidence type="ECO:0000256" key="2">
    <source>
        <dbReference type="ARBA" id="ARBA00022833"/>
    </source>
</evidence>
<name>A0A8S9YFG6_9TREM</name>
<proteinExistence type="predicted"/>
<dbReference type="GO" id="GO:0046872">
    <property type="term" value="F:metal ion binding"/>
    <property type="evidence" value="ECO:0007669"/>
    <property type="project" value="UniProtKB-KW"/>
</dbReference>
<dbReference type="PROSITE" id="PS00478">
    <property type="entry name" value="LIM_DOMAIN_1"/>
    <property type="match status" value="1"/>
</dbReference>